<keyword evidence="3" id="KW-1185">Reference proteome</keyword>
<dbReference type="OMA" id="HSKWQTS"/>
<dbReference type="PANTHER" id="PTHR47022">
    <property type="entry name" value="BTB AND MATH DOMAIN-CONTAINING PROTEIN 36-RELATED"/>
    <property type="match status" value="1"/>
</dbReference>
<dbReference type="InterPro" id="IPR002083">
    <property type="entry name" value="MATH/TRAF_dom"/>
</dbReference>
<dbReference type="InParanoid" id="E3M0H8"/>
<organism evidence="3">
    <name type="scientific">Caenorhabditis remanei</name>
    <name type="common">Caenorhabditis vulgaris</name>
    <dbReference type="NCBI Taxonomy" id="31234"/>
    <lineage>
        <taxon>Eukaryota</taxon>
        <taxon>Metazoa</taxon>
        <taxon>Ecdysozoa</taxon>
        <taxon>Nematoda</taxon>
        <taxon>Chromadorea</taxon>
        <taxon>Rhabditida</taxon>
        <taxon>Rhabditina</taxon>
        <taxon>Rhabditomorpha</taxon>
        <taxon>Rhabditoidea</taxon>
        <taxon>Rhabditidae</taxon>
        <taxon>Peloderinae</taxon>
        <taxon>Caenorhabditis</taxon>
    </lineage>
</organism>
<reference evidence="2" key="1">
    <citation type="submission" date="2007-07" db="EMBL/GenBank/DDBJ databases">
        <title>PCAP assembly of the Caenorhabditis remanei genome.</title>
        <authorList>
            <consortium name="The Caenorhabditis remanei Sequencing Consortium"/>
            <person name="Wilson R.K."/>
        </authorList>
    </citation>
    <scope>NUCLEOTIDE SEQUENCE [LARGE SCALE GENOMIC DNA]</scope>
    <source>
        <strain evidence="2">PB4641</strain>
    </source>
</reference>
<dbReference type="AlphaFoldDB" id="E3M0H8"/>
<dbReference type="InterPro" id="IPR000210">
    <property type="entry name" value="BTB/POZ_dom"/>
</dbReference>
<dbReference type="Proteomes" id="UP000008281">
    <property type="component" value="Unassembled WGS sequence"/>
</dbReference>
<evidence type="ECO:0000313" key="2">
    <source>
        <dbReference type="EMBL" id="EFO87898.1"/>
    </source>
</evidence>
<evidence type="ECO:0000259" key="1">
    <source>
        <dbReference type="PROSITE" id="PS50097"/>
    </source>
</evidence>
<dbReference type="OrthoDB" id="5797254at2759"/>
<dbReference type="KEGG" id="crq:GCK72_018677"/>
<gene>
    <name evidence="2" type="ORF">CRE_05645</name>
</gene>
<protein>
    <recommendedName>
        <fullName evidence="1">BTB domain-containing protein</fullName>
    </recommendedName>
</protein>
<evidence type="ECO:0000313" key="3">
    <source>
        <dbReference type="Proteomes" id="UP000008281"/>
    </source>
</evidence>
<dbReference type="eggNOG" id="ENOG502TGFE">
    <property type="taxonomic scope" value="Eukaryota"/>
</dbReference>
<dbReference type="SUPFAM" id="SSF54695">
    <property type="entry name" value="POZ domain"/>
    <property type="match status" value="1"/>
</dbReference>
<feature type="domain" description="BTB" evidence="1">
    <location>
        <begin position="169"/>
        <end position="227"/>
    </location>
</feature>
<dbReference type="InterPro" id="IPR008974">
    <property type="entry name" value="TRAF-like"/>
</dbReference>
<accession>E3M0H8</accession>
<dbReference type="Pfam" id="PF00651">
    <property type="entry name" value="BTB"/>
    <property type="match status" value="1"/>
</dbReference>
<dbReference type="InterPro" id="IPR011333">
    <property type="entry name" value="SKP1/BTB/POZ_sf"/>
</dbReference>
<dbReference type="PANTHER" id="PTHR47022:SF1">
    <property type="entry name" value="BTB AND MATH DOMAIN-CONTAINING PROTEIN 36-RELATED"/>
    <property type="match status" value="1"/>
</dbReference>
<dbReference type="EMBL" id="DS268420">
    <property type="protein sequence ID" value="EFO87898.1"/>
    <property type="molecule type" value="Genomic_DNA"/>
</dbReference>
<dbReference type="Gene3D" id="2.60.210.10">
    <property type="entry name" value="Apoptosis, Tumor Necrosis Factor Receptor Associated Protein 2, Chain A"/>
    <property type="match status" value="1"/>
</dbReference>
<dbReference type="PROSITE" id="PS50097">
    <property type="entry name" value="BTB"/>
    <property type="match status" value="1"/>
</dbReference>
<dbReference type="CDD" id="cd00121">
    <property type="entry name" value="MATH"/>
    <property type="match status" value="1"/>
</dbReference>
<dbReference type="SUPFAM" id="SSF49599">
    <property type="entry name" value="TRAF domain-like"/>
    <property type="match status" value="1"/>
</dbReference>
<dbReference type="STRING" id="31234.E3M0H8"/>
<proteinExistence type="predicted"/>
<dbReference type="SMART" id="SM00225">
    <property type="entry name" value="BTB"/>
    <property type="match status" value="1"/>
</dbReference>
<dbReference type="Pfam" id="PF00917">
    <property type="entry name" value="MATH"/>
    <property type="match status" value="1"/>
</dbReference>
<sequence length="324" mass="37106">MSWLLWSSSRNLTGSYPGGQKLFRCTFSKDEIDMDSPHSKWQTSGNVSWTMGVINTKNVENSKKEELKVYVKCHLEDRMESSVDENWRIDADHIVRLFNHNKSNKHVCTRGSTTFTKAKDSCVSSLINLSDITDDFFLNDELTFEVEIGVKNSEGLPKIVDLSVKRPDSNVVLTVGKEKFYVDKEILSKKSTIFEELLKKEGVGKGSNEYAIEDVNPTIFHVFIKTVSDIPVQFGLDEIEELLKMSEKFKINEVQEQCKEFLINSVVDDALALKIADKHGMQDVIVEKLKPLNSISDLRQAFRYYRKFSDESMRLLLKKLIEVA</sequence>
<dbReference type="RefSeq" id="XP_003110605.2">
    <property type="nucleotide sequence ID" value="XM_003110557.2"/>
</dbReference>
<dbReference type="GeneID" id="9824464"/>
<dbReference type="Gene3D" id="3.30.710.10">
    <property type="entry name" value="Potassium Channel Kv1.1, Chain A"/>
    <property type="match status" value="1"/>
</dbReference>
<name>E3M0H8_CAERE</name>
<dbReference type="HOGENOM" id="CLU_1020223_0_0_1"/>
<dbReference type="CTD" id="9824464"/>